<sequence>MCYTYGSTDPSSYPCPMCKVFKPSGARCPHVRDVCYNRALHPRLDVVHLKNAEVKSFNGCGYCKWARSNPGKLTGHQNPGWPGCCRPPTSSEQRLVGAADWPTVSIVHNIPMPAEIKTILDNLAARGNALPGIAPSGRSPVSTSVMPSLDRRNSGNSPTTKSSPNSAKSQSMPIPTKGRTGGSPVQQASCLGGTTPRAAGVMSSFVSGNTADHSPPPRRTTYPEGNADKPRTPVRKQGDLEGSVSRRNPGGRPSLASVLPSHSQSSGPRHSSTSSHPRVPDPSPVDMPSDPSFRTGPSSSKLDAAMAALDISTGSESSGSDSGSSHGSMSDATVISDGGFTDYLSDESEAELQRQAEAKAALVAQNQAEELEFKAARQQLAAVGLRPPKSWDDTNESVPRGQGPAVQAAYNHHAAYTGASYAPAPVANQARG</sequence>
<dbReference type="Proteomes" id="UP000790377">
    <property type="component" value="Unassembled WGS sequence"/>
</dbReference>
<organism evidence="1 2">
    <name type="scientific">Hygrophoropsis aurantiaca</name>
    <dbReference type="NCBI Taxonomy" id="72124"/>
    <lineage>
        <taxon>Eukaryota</taxon>
        <taxon>Fungi</taxon>
        <taxon>Dikarya</taxon>
        <taxon>Basidiomycota</taxon>
        <taxon>Agaricomycotina</taxon>
        <taxon>Agaricomycetes</taxon>
        <taxon>Agaricomycetidae</taxon>
        <taxon>Boletales</taxon>
        <taxon>Coniophorineae</taxon>
        <taxon>Hygrophoropsidaceae</taxon>
        <taxon>Hygrophoropsis</taxon>
    </lineage>
</organism>
<evidence type="ECO:0000313" key="2">
    <source>
        <dbReference type="Proteomes" id="UP000790377"/>
    </source>
</evidence>
<reference evidence="1" key="1">
    <citation type="journal article" date="2021" name="New Phytol.">
        <title>Evolutionary innovations through gain and loss of genes in the ectomycorrhizal Boletales.</title>
        <authorList>
            <person name="Wu G."/>
            <person name="Miyauchi S."/>
            <person name="Morin E."/>
            <person name="Kuo A."/>
            <person name="Drula E."/>
            <person name="Varga T."/>
            <person name="Kohler A."/>
            <person name="Feng B."/>
            <person name="Cao Y."/>
            <person name="Lipzen A."/>
            <person name="Daum C."/>
            <person name="Hundley H."/>
            <person name="Pangilinan J."/>
            <person name="Johnson J."/>
            <person name="Barry K."/>
            <person name="LaButti K."/>
            <person name="Ng V."/>
            <person name="Ahrendt S."/>
            <person name="Min B."/>
            <person name="Choi I.G."/>
            <person name="Park H."/>
            <person name="Plett J.M."/>
            <person name="Magnuson J."/>
            <person name="Spatafora J.W."/>
            <person name="Nagy L.G."/>
            <person name="Henrissat B."/>
            <person name="Grigoriev I.V."/>
            <person name="Yang Z.L."/>
            <person name="Xu J."/>
            <person name="Martin F.M."/>
        </authorList>
    </citation>
    <scope>NUCLEOTIDE SEQUENCE</scope>
    <source>
        <strain evidence="1">ATCC 28755</strain>
    </source>
</reference>
<keyword evidence="2" id="KW-1185">Reference proteome</keyword>
<gene>
    <name evidence="1" type="ORF">BJ138DRAFT_1140122</name>
</gene>
<dbReference type="EMBL" id="MU267592">
    <property type="protein sequence ID" value="KAH7916341.1"/>
    <property type="molecule type" value="Genomic_DNA"/>
</dbReference>
<protein>
    <submittedName>
        <fullName evidence="1">Uncharacterized protein</fullName>
    </submittedName>
</protein>
<evidence type="ECO:0000313" key="1">
    <source>
        <dbReference type="EMBL" id="KAH7916341.1"/>
    </source>
</evidence>
<accession>A0ACB8ARX2</accession>
<comment type="caution">
    <text evidence="1">The sequence shown here is derived from an EMBL/GenBank/DDBJ whole genome shotgun (WGS) entry which is preliminary data.</text>
</comment>
<proteinExistence type="predicted"/>
<name>A0ACB8ARX2_9AGAM</name>